<keyword evidence="3" id="KW-0443">Lipid metabolism</keyword>
<accession>A0A1M5SBH8</accession>
<dbReference type="RefSeq" id="WP_073117836.1">
    <property type="nucleotide sequence ID" value="NZ_BMEN01000001.1"/>
</dbReference>
<reference evidence="5" key="1">
    <citation type="submission" date="2016-11" db="EMBL/GenBank/DDBJ databases">
        <authorList>
            <person name="Varghese N."/>
            <person name="Submissions S."/>
        </authorList>
    </citation>
    <scope>NUCLEOTIDE SEQUENCE [LARGE SCALE GENOMIC DNA]</scope>
    <source>
        <strain evidence="5">DSM 100572</strain>
    </source>
</reference>
<evidence type="ECO:0000256" key="2">
    <source>
        <dbReference type="ARBA" id="ARBA00022801"/>
    </source>
</evidence>
<dbReference type="GO" id="GO:0008770">
    <property type="term" value="F:[acyl-carrier-protein] phosphodiesterase activity"/>
    <property type="evidence" value="ECO:0007669"/>
    <property type="project" value="InterPro"/>
</dbReference>
<dbReference type="OrthoDB" id="8442777at2"/>
<evidence type="ECO:0000256" key="3">
    <source>
        <dbReference type="ARBA" id="ARBA00023098"/>
    </source>
</evidence>
<dbReference type="PANTHER" id="PTHR38764">
    <property type="entry name" value="ACYL CARRIER PROTEIN PHOSPHODIESTERASE"/>
    <property type="match status" value="1"/>
</dbReference>
<dbReference type="Pfam" id="PF04336">
    <property type="entry name" value="ACP_PD"/>
    <property type="match status" value="1"/>
</dbReference>
<organism evidence="4 5">
    <name type="scientific">Wenyingzhuangia marina</name>
    <dbReference type="NCBI Taxonomy" id="1195760"/>
    <lineage>
        <taxon>Bacteria</taxon>
        <taxon>Pseudomonadati</taxon>
        <taxon>Bacteroidota</taxon>
        <taxon>Flavobacteriia</taxon>
        <taxon>Flavobacteriales</taxon>
        <taxon>Flavobacteriaceae</taxon>
        <taxon>Wenyingzhuangia</taxon>
    </lineage>
</organism>
<dbReference type="PIRSF" id="PIRSF011489">
    <property type="entry name" value="DUF479"/>
    <property type="match status" value="1"/>
</dbReference>
<name>A0A1M5SBH8_9FLAO</name>
<dbReference type="STRING" id="1195760.SAMN05444281_0222"/>
<keyword evidence="5" id="KW-1185">Reference proteome</keyword>
<dbReference type="InterPro" id="IPR007431">
    <property type="entry name" value="ACP_PD"/>
</dbReference>
<dbReference type="PANTHER" id="PTHR38764:SF1">
    <property type="entry name" value="ACYL CARRIER PROTEIN PHOSPHODIESTERASE"/>
    <property type="match status" value="1"/>
</dbReference>
<evidence type="ECO:0000313" key="5">
    <source>
        <dbReference type="Proteomes" id="UP000184109"/>
    </source>
</evidence>
<dbReference type="Proteomes" id="UP000184109">
    <property type="component" value="Unassembled WGS sequence"/>
</dbReference>
<evidence type="ECO:0000313" key="4">
    <source>
        <dbReference type="EMBL" id="SHH35825.1"/>
    </source>
</evidence>
<dbReference type="EMBL" id="FQXQ01000001">
    <property type="protein sequence ID" value="SHH35825.1"/>
    <property type="molecule type" value="Genomic_DNA"/>
</dbReference>
<evidence type="ECO:0000256" key="1">
    <source>
        <dbReference type="ARBA" id="ARBA00022516"/>
    </source>
</evidence>
<dbReference type="GO" id="GO:0006633">
    <property type="term" value="P:fatty acid biosynthetic process"/>
    <property type="evidence" value="ECO:0007669"/>
    <property type="project" value="InterPro"/>
</dbReference>
<dbReference type="AlphaFoldDB" id="A0A1M5SBH8"/>
<protein>
    <submittedName>
        <fullName evidence="4">Acyl carrier protein phosphodiesterase</fullName>
    </submittedName>
</protein>
<keyword evidence="1" id="KW-0444">Lipid biosynthesis</keyword>
<proteinExistence type="predicted"/>
<keyword evidence="2" id="KW-0378">Hydrolase</keyword>
<gene>
    <name evidence="4" type="ORF">SAMN05444281_0222</name>
</gene>
<sequence>MNFLAHLYLAKTDEEIIIGNFIADTIKGNQFQHYSEKIQFGIRMHRAIDVFTDEHPIFRQSKRRLDEKYRLYKGVIIDIIYDHFLAKNWQQYSTTPLDTFSQEIYALLFKNFEILPDRAKHLLPYMSNQNWLYSYRTIHGITSILHDMNIRTKGQSKMNEAIVDLKENYTIFEEDFTAFFKELEVFSLSYLKKYDSKNN</sequence>